<dbReference type="EMBL" id="RDSM01000001">
    <property type="protein sequence ID" value="RXH57466.1"/>
    <property type="molecule type" value="Genomic_DNA"/>
</dbReference>
<dbReference type="RefSeq" id="WP_128911631.1">
    <property type="nucleotide sequence ID" value="NZ_RDSM01000001.1"/>
</dbReference>
<evidence type="ECO:0000313" key="2">
    <source>
        <dbReference type="Proteomes" id="UP000289437"/>
    </source>
</evidence>
<evidence type="ECO:0000313" key="1">
    <source>
        <dbReference type="EMBL" id="RXH57466.1"/>
    </source>
</evidence>
<dbReference type="Proteomes" id="UP000289437">
    <property type="component" value="Unassembled WGS sequence"/>
</dbReference>
<proteinExistence type="predicted"/>
<dbReference type="AlphaFoldDB" id="A0A4Q0T726"/>
<sequence>MDQPTHAEQAQAYVIPWHFKAENAQHGRDCVLIATIVGDEMQTVSLHAGHLPDGTPATEE</sequence>
<name>A0A4Q0T726_9BACT</name>
<keyword evidence="2" id="KW-1185">Reference proteome</keyword>
<comment type="caution">
    <text evidence="1">The sequence shown here is derived from an EMBL/GenBank/DDBJ whole genome shotgun (WGS) entry which is preliminary data.</text>
</comment>
<organism evidence="1 2">
    <name type="scientific">Granulicella sibirica</name>
    <dbReference type="NCBI Taxonomy" id="2479048"/>
    <lineage>
        <taxon>Bacteria</taxon>
        <taxon>Pseudomonadati</taxon>
        <taxon>Acidobacteriota</taxon>
        <taxon>Terriglobia</taxon>
        <taxon>Terriglobales</taxon>
        <taxon>Acidobacteriaceae</taxon>
        <taxon>Granulicella</taxon>
    </lineage>
</organism>
<reference evidence="2" key="2">
    <citation type="submission" date="2019-02" db="EMBL/GenBank/DDBJ databases">
        <title>Granulicella sibirica sp. nov., a psychrotolerant acidobacterium isolated from an organic soil layer in forested tundra, West Siberia.</title>
        <authorList>
            <person name="Oshkin I.Y."/>
            <person name="Kulichevskaya I.S."/>
            <person name="Rijpstra W.I.C."/>
            <person name="Sinninghe Damste J.S."/>
            <person name="Rakitin A.L."/>
            <person name="Ravin N.V."/>
            <person name="Dedysh S.N."/>
        </authorList>
    </citation>
    <scope>NUCLEOTIDE SEQUENCE [LARGE SCALE GENOMIC DNA]</scope>
    <source>
        <strain evidence="2">AF10</strain>
    </source>
</reference>
<gene>
    <name evidence="1" type="ORF">GRAN_0776</name>
</gene>
<protein>
    <submittedName>
        <fullName evidence="1">Uncharacterized protein</fullName>
    </submittedName>
</protein>
<reference evidence="1 2" key="1">
    <citation type="submission" date="2018-11" db="EMBL/GenBank/DDBJ databases">
        <authorList>
            <person name="Mardanov A.V."/>
            <person name="Ravin N.V."/>
            <person name="Dedysh S.N."/>
        </authorList>
    </citation>
    <scope>NUCLEOTIDE SEQUENCE [LARGE SCALE GENOMIC DNA]</scope>
    <source>
        <strain evidence="1 2">AF10</strain>
    </source>
</reference>
<accession>A0A4Q0T726</accession>